<dbReference type="SUPFAM" id="SSF52540">
    <property type="entry name" value="P-loop containing nucleoside triphosphate hydrolases"/>
    <property type="match status" value="1"/>
</dbReference>
<comment type="caution">
    <text evidence="5">The sequence shown here is derived from an EMBL/GenBank/DDBJ whole genome shotgun (WGS) entry which is preliminary data.</text>
</comment>
<dbReference type="PROSITE" id="PS50893">
    <property type="entry name" value="ABC_TRANSPORTER_2"/>
    <property type="match status" value="1"/>
</dbReference>
<evidence type="ECO:0000256" key="1">
    <source>
        <dbReference type="ARBA" id="ARBA00022448"/>
    </source>
</evidence>
<keyword evidence="2" id="KW-0547">Nucleotide-binding</keyword>
<sequence length="288" mass="32130">MDIKVKNDSVIAMNNIVMNFGNTEALKGVSFHIDHQRIFGLLGPSGAGKTTIIKILTGQLKPTSGDAFVNGMNSESLDDVTYSTMGLVLDTTGLYDRLSCWQNLSIYADIYNVDKNLISKALEEVGLLEARNKPVSKLSKGMKQRLSIARATLHNPNILFLDEPTTGLDPVTMNQIHDNILKLRDNGTTIFLTTHNMEEAYKLCDIVALLNEGVIVEMDEPKRLCRKYNDKNEIEIILKDGSRKILCNSPDCAEEIREFFSKDEVESIHSSEPNLETVFIHLTGRGLL</sequence>
<dbReference type="SMART" id="SM00382">
    <property type="entry name" value="AAA"/>
    <property type="match status" value="1"/>
</dbReference>
<dbReference type="PROSITE" id="PS00211">
    <property type="entry name" value="ABC_TRANSPORTER_1"/>
    <property type="match status" value="1"/>
</dbReference>
<dbReference type="EMBL" id="JANGAC010000010">
    <property type="protein sequence ID" value="MCQ4924125.1"/>
    <property type="molecule type" value="Genomic_DNA"/>
</dbReference>
<dbReference type="RefSeq" id="WP_256311946.1">
    <property type="nucleotide sequence ID" value="NZ_JANGAC010000010.1"/>
</dbReference>
<keyword evidence="3 5" id="KW-0067">ATP-binding</keyword>
<dbReference type="GO" id="GO:0005524">
    <property type="term" value="F:ATP binding"/>
    <property type="evidence" value="ECO:0007669"/>
    <property type="project" value="UniProtKB-KW"/>
</dbReference>
<evidence type="ECO:0000256" key="3">
    <source>
        <dbReference type="ARBA" id="ARBA00022840"/>
    </source>
</evidence>
<dbReference type="PANTHER" id="PTHR42711">
    <property type="entry name" value="ABC TRANSPORTER ATP-BINDING PROTEIN"/>
    <property type="match status" value="1"/>
</dbReference>
<organism evidence="5 6">
    <name type="scientific">Tissierella carlieri</name>
    <dbReference type="NCBI Taxonomy" id="689904"/>
    <lineage>
        <taxon>Bacteria</taxon>
        <taxon>Bacillati</taxon>
        <taxon>Bacillota</taxon>
        <taxon>Tissierellia</taxon>
        <taxon>Tissierellales</taxon>
        <taxon>Tissierellaceae</taxon>
        <taxon>Tissierella</taxon>
    </lineage>
</organism>
<dbReference type="InterPro" id="IPR003593">
    <property type="entry name" value="AAA+_ATPase"/>
</dbReference>
<evidence type="ECO:0000313" key="5">
    <source>
        <dbReference type="EMBL" id="MCQ4924125.1"/>
    </source>
</evidence>
<dbReference type="Pfam" id="PF00005">
    <property type="entry name" value="ABC_tran"/>
    <property type="match status" value="1"/>
</dbReference>
<dbReference type="InterPro" id="IPR050763">
    <property type="entry name" value="ABC_transporter_ATP-binding"/>
</dbReference>
<proteinExistence type="predicted"/>
<accession>A0ABT1SCD6</accession>
<evidence type="ECO:0000313" key="6">
    <source>
        <dbReference type="Proteomes" id="UP001524478"/>
    </source>
</evidence>
<name>A0ABT1SCD6_9FIRM</name>
<dbReference type="InterPro" id="IPR017871">
    <property type="entry name" value="ABC_transporter-like_CS"/>
</dbReference>
<keyword evidence="6" id="KW-1185">Reference proteome</keyword>
<keyword evidence="1" id="KW-0813">Transport</keyword>
<gene>
    <name evidence="5" type="ORF">NE686_13565</name>
</gene>
<reference evidence="5 6" key="1">
    <citation type="submission" date="2022-06" db="EMBL/GenBank/DDBJ databases">
        <title>Isolation of gut microbiota from human fecal samples.</title>
        <authorList>
            <person name="Pamer E.G."/>
            <person name="Barat B."/>
            <person name="Waligurski E."/>
            <person name="Medina S."/>
            <person name="Paddock L."/>
            <person name="Mostad J."/>
        </authorList>
    </citation>
    <scope>NUCLEOTIDE SEQUENCE [LARGE SCALE GENOMIC DNA]</scope>
    <source>
        <strain evidence="5 6">DFI.7.95</strain>
    </source>
</reference>
<evidence type="ECO:0000256" key="2">
    <source>
        <dbReference type="ARBA" id="ARBA00022741"/>
    </source>
</evidence>
<evidence type="ECO:0000259" key="4">
    <source>
        <dbReference type="PROSITE" id="PS50893"/>
    </source>
</evidence>
<dbReference type="InterPro" id="IPR027417">
    <property type="entry name" value="P-loop_NTPase"/>
</dbReference>
<feature type="domain" description="ABC transporter" evidence="4">
    <location>
        <begin position="11"/>
        <end position="237"/>
    </location>
</feature>
<dbReference type="PANTHER" id="PTHR42711:SF13">
    <property type="entry name" value="ABC TRANSPORTER, ATP-BINDING PROTEIN"/>
    <property type="match status" value="1"/>
</dbReference>
<dbReference type="Gene3D" id="3.40.50.300">
    <property type="entry name" value="P-loop containing nucleotide triphosphate hydrolases"/>
    <property type="match status" value="1"/>
</dbReference>
<dbReference type="InterPro" id="IPR003439">
    <property type="entry name" value="ABC_transporter-like_ATP-bd"/>
</dbReference>
<protein>
    <submittedName>
        <fullName evidence="5">ABC transporter ATP-binding protein</fullName>
    </submittedName>
</protein>
<dbReference type="Proteomes" id="UP001524478">
    <property type="component" value="Unassembled WGS sequence"/>
</dbReference>